<evidence type="ECO:0000313" key="2">
    <source>
        <dbReference type="EMBL" id="MFC5745541.1"/>
    </source>
</evidence>
<feature type="region of interest" description="Disordered" evidence="1">
    <location>
        <begin position="489"/>
        <end position="514"/>
    </location>
</feature>
<dbReference type="Proteomes" id="UP001596074">
    <property type="component" value="Unassembled WGS sequence"/>
</dbReference>
<sequence>MRALALHARRLAGTPELPALLAELSARGPYERRTALHMAMAARDLGHIAAVLAGPDLDLRRAALRAVRTLPVPDEAAEAVLRDAPTELRRAFYRTLLHARRGALADRLLPQVRERWGDREAAALLPACSGPVVAEALSGLEHAVVAWRALGRRHPGPVLDTAEAETRGITYAWYWWRTRGAGIEAAAEHAPERVLSLLEHMERRTRTSLLPALSPAAATALSKADPARTARLLLRGSWRRYPGVRPGLLTHLRAVPAEEIVRRAPATSYRLGTFLEALPPGVREPAFDAAVERGDDVLTGLRALPFLPLLPPARAAAEARRMLDWHGSAWHSSRSHSDDPDLPLKLQAFLPYEEAAGPLGEAAFSGDAHRRSLARTLLLECAARTGDGDVLVEVVAKLALRSVNEQDPVRGSLLEALAALRPRHLDDALAEPLGRLATAAIESRDSSPRTRRALRALAARVLRHAGGPALNEWAMDVYVRLVAHHAADGLAGPPETAPEPRSRRRVPRRRPVADDHRLDRVLRRGREHDLLDRLRPHLRAARERGDFSLAVALAAALHRRAHGLEELQDELRAAVRRAPDALARTAAHLWLDDPATREERAAELLGAGGDAIVHPRAWQVAARRRTDLLVPSLDGGPPADWAPEVAASDAGRWTPAQRDRVRALLLGRAAEESLPVAARLAAVGSLGRLPGTFEDLAAWAGEKENVLAEAALEALAHGGEPVRALEALLTGGRGLASPVAVAAMGRCCARVPPGPLGDLLNAALTGPGSKITVRKQAARQLERHRPPGAAGLLLAAWRDPGLHRDVRVAVAVALRHMPEAPGALDALDDAAGPYAGEIMHRTLFQAQPWEYALEHRPRYAALVRRLLQAADGPGVRFRAARAFGAWVHWYEGGPGEIIAAVGDPGDPAGRRDLPVFLSLLDTGTIRDEVVDVLDRLLAAGTDTEARSRVTRIAQALSGDRVPEPLARRAADRMARHPLYLAASARLTVSRLPVAGGRGGTVPERLGEELEAGLLTLAGRLRDRPLVAARLCDQQLRHRLRGYSTSRVPPPLLLPIVRRLLEEDHAAAGLMAIALAAIGGPDAGWTDDWRAVLERLRGSGNVDIAAGAWEIEAGVPTG</sequence>
<name>A0ABW0ZQJ6_9ACTN</name>
<dbReference type="InterPro" id="IPR016024">
    <property type="entry name" value="ARM-type_fold"/>
</dbReference>
<keyword evidence="3" id="KW-1185">Reference proteome</keyword>
<comment type="caution">
    <text evidence="2">The sequence shown here is derived from an EMBL/GenBank/DDBJ whole genome shotgun (WGS) entry which is preliminary data.</text>
</comment>
<protein>
    <recommendedName>
        <fullName evidence="4">HEAT repeat domain-containing protein</fullName>
    </recommendedName>
</protein>
<organism evidence="2 3">
    <name type="scientific">Actinomadura rugatobispora</name>
    <dbReference type="NCBI Taxonomy" id="1994"/>
    <lineage>
        <taxon>Bacteria</taxon>
        <taxon>Bacillati</taxon>
        <taxon>Actinomycetota</taxon>
        <taxon>Actinomycetes</taxon>
        <taxon>Streptosporangiales</taxon>
        <taxon>Thermomonosporaceae</taxon>
        <taxon>Actinomadura</taxon>
    </lineage>
</organism>
<dbReference type="RefSeq" id="WP_378281164.1">
    <property type="nucleotide sequence ID" value="NZ_JBHSON010000008.1"/>
</dbReference>
<dbReference type="EMBL" id="JBHSON010000008">
    <property type="protein sequence ID" value="MFC5745541.1"/>
    <property type="molecule type" value="Genomic_DNA"/>
</dbReference>
<dbReference type="SUPFAM" id="SSF48371">
    <property type="entry name" value="ARM repeat"/>
    <property type="match status" value="1"/>
</dbReference>
<gene>
    <name evidence="2" type="ORF">ACFPZN_07980</name>
</gene>
<evidence type="ECO:0008006" key="4">
    <source>
        <dbReference type="Google" id="ProtNLM"/>
    </source>
</evidence>
<evidence type="ECO:0000256" key="1">
    <source>
        <dbReference type="SAM" id="MobiDB-lite"/>
    </source>
</evidence>
<proteinExistence type="predicted"/>
<evidence type="ECO:0000313" key="3">
    <source>
        <dbReference type="Proteomes" id="UP001596074"/>
    </source>
</evidence>
<accession>A0ABW0ZQJ6</accession>
<reference evidence="3" key="1">
    <citation type="journal article" date="2019" name="Int. J. Syst. Evol. Microbiol.">
        <title>The Global Catalogue of Microorganisms (GCM) 10K type strain sequencing project: providing services to taxonomists for standard genome sequencing and annotation.</title>
        <authorList>
            <consortium name="The Broad Institute Genomics Platform"/>
            <consortium name="The Broad Institute Genome Sequencing Center for Infectious Disease"/>
            <person name="Wu L."/>
            <person name="Ma J."/>
        </authorList>
    </citation>
    <scope>NUCLEOTIDE SEQUENCE [LARGE SCALE GENOMIC DNA]</scope>
    <source>
        <strain evidence="3">KCTC 42087</strain>
    </source>
</reference>